<feature type="compositionally biased region" description="Polar residues" evidence="4">
    <location>
        <begin position="124"/>
        <end position="142"/>
    </location>
</feature>
<evidence type="ECO:0000256" key="2">
    <source>
        <dbReference type="ARBA" id="ARBA00022723"/>
    </source>
</evidence>
<feature type="region of interest" description="Disordered" evidence="4">
    <location>
        <begin position="66"/>
        <end position="91"/>
    </location>
</feature>
<dbReference type="Pfam" id="PF04082">
    <property type="entry name" value="Fungal_trans"/>
    <property type="match status" value="1"/>
</dbReference>
<name>A0A9P4JSX9_9PLEO</name>
<keyword evidence="2" id="KW-0479">Metal-binding</keyword>
<evidence type="ECO:0000256" key="3">
    <source>
        <dbReference type="ARBA" id="ARBA00023242"/>
    </source>
</evidence>
<dbReference type="Gene3D" id="4.10.240.10">
    <property type="entry name" value="Zn(2)-C6 fungal-type DNA-binding domain"/>
    <property type="match status" value="1"/>
</dbReference>
<comment type="subcellular location">
    <subcellularLocation>
        <location evidence="1">Nucleus</location>
    </subcellularLocation>
</comment>
<dbReference type="EMBL" id="ML993861">
    <property type="protein sequence ID" value="KAF2205158.1"/>
    <property type="molecule type" value="Genomic_DNA"/>
</dbReference>
<dbReference type="GO" id="GO:0000981">
    <property type="term" value="F:DNA-binding transcription factor activity, RNA polymerase II-specific"/>
    <property type="evidence" value="ECO:0007669"/>
    <property type="project" value="InterPro"/>
</dbReference>
<dbReference type="CDD" id="cd00067">
    <property type="entry name" value="GAL4"/>
    <property type="match status" value="1"/>
</dbReference>
<dbReference type="SUPFAM" id="SSF57701">
    <property type="entry name" value="Zn2/Cys6 DNA-binding domain"/>
    <property type="match status" value="1"/>
</dbReference>
<dbReference type="PROSITE" id="PS50048">
    <property type="entry name" value="ZN2_CY6_FUNGAL_2"/>
    <property type="match status" value="1"/>
</dbReference>
<dbReference type="Pfam" id="PF00172">
    <property type="entry name" value="Zn_clus"/>
    <property type="match status" value="1"/>
</dbReference>
<evidence type="ECO:0000256" key="4">
    <source>
        <dbReference type="SAM" id="MobiDB-lite"/>
    </source>
</evidence>
<dbReference type="GO" id="GO:0005634">
    <property type="term" value="C:nucleus"/>
    <property type="evidence" value="ECO:0007669"/>
    <property type="project" value="UniProtKB-SubCell"/>
</dbReference>
<evidence type="ECO:0000256" key="1">
    <source>
        <dbReference type="ARBA" id="ARBA00004123"/>
    </source>
</evidence>
<dbReference type="PANTHER" id="PTHR31001:SF77">
    <property type="entry name" value="TRANSCRIPTION FACTOR, PUTATIVE (AFU_ORTHOLOGUE AFUA_3G12940)-RELATED"/>
    <property type="match status" value="1"/>
</dbReference>
<keyword evidence="3" id="KW-0539">Nucleus</keyword>
<reference evidence="6" key="1">
    <citation type="journal article" date="2020" name="Stud. Mycol.">
        <title>101 Dothideomycetes genomes: a test case for predicting lifestyles and emergence of pathogens.</title>
        <authorList>
            <person name="Haridas S."/>
            <person name="Albert R."/>
            <person name="Binder M."/>
            <person name="Bloem J."/>
            <person name="Labutti K."/>
            <person name="Salamov A."/>
            <person name="Andreopoulos B."/>
            <person name="Baker S."/>
            <person name="Barry K."/>
            <person name="Bills G."/>
            <person name="Bluhm B."/>
            <person name="Cannon C."/>
            <person name="Castanera R."/>
            <person name="Culley D."/>
            <person name="Daum C."/>
            <person name="Ezra D."/>
            <person name="Gonzalez J."/>
            <person name="Henrissat B."/>
            <person name="Kuo A."/>
            <person name="Liang C."/>
            <person name="Lipzen A."/>
            <person name="Lutzoni F."/>
            <person name="Magnuson J."/>
            <person name="Mondo S."/>
            <person name="Nolan M."/>
            <person name="Ohm R."/>
            <person name="Pangilinan J."/>
            <person name="Park H.-J."/>
            <person name="Ramirez L."/>
            <person name="Alfaro M."/>
            <person name="Sun H."/>
            <person name="Tritt A."/>
            <person name="Yoshinaga Y."/>
            <person name="Zwiers L.-H."/>
            <person name="Turgeon B."/>
            <person name="Goodwin S."/>
            <person name="Spatafora J."/>
            <person name="Crous P."/>
            <person name="Grigoriev I."/>
        </authorList>
    </citation>
    <scope>NUCLEOTIDE SEQUENCE</scope>
    <source>
        <strain evidence="6">ATCC 74209</strain>
    </source>
</reference>
<dbReference type="SMART" id="SM00066">
    <property type="entry name" value="GAL4"/>
    <property type="match status" value="1"/>
</dbReference>
<organism evidence="6 7">
    <name type="scientific">Delitschia confertaspora ATCC 74209</name>
    <dbReference type="NCBI Taxonomy" id="1513339"/>
    <lineage>
        <taxon>Eukaryota</taxon>
        <taxon>Fungi</taxon>
        <taxon>Dikarya</taxon>
        <taxon>Ascomycota</taxon>
        <taxon>Pezizomycotina</taxon>
        <taxon>Dothideomycetes</taxon>
        <taxon>Pleosporomycetidae</taxon>
        <taxon>Pleosporales</taxon>
        <taxon>Delitschiaceae</taxon>
        <taxon>Delitschia</taxon>
    </lineage>
</organism>
<dbReference type="GO" id="GO:0003677">
    <property type="term" value="F:DNA binding"/>
    <property type="evidence" value="ECO:0007669"/>
    <property type="project" value="InterPro"/>
</dbReference>
<dbReference type="PROSITE" id="PS00463">
    <property type="entry name" value="ZN2_CY6_FUNGAL_1"/>
    <property type="match status" value="1"/>
</dbReference>
<dbReference type="SMART" id="SM00906">
    <property type="entry name" value="Fungal_trans"/>
    <property type="match status" value="1"/>
</dbReference>
<keyword evidence="7" id="KW-1185">Reference proteome</keyword>
<dbReference type="GO" id="GO:0008270">
    <property type="term" value="F:zinc ion binding"/>
    <property type="evidence" value="ECO:0007669"/>
    <property type="project" value="InterPro"/>
</dbReference>
<dbReference type="OrthoDB" id="424974at2759"/>
<accession>A0A9P4JSX9</accession>
<evidence type="ECO:0000313" key="6">
    <source>
        <dbReference type="EMBL" id="KAF2205158.1"/>
    </source>
</evidence>
<evidence type="ECO:0000313" key="7">
    <source>
        <dbReference type="Proteomes" id="UP000799536"/>
    </source>
</evidence>
<proteinExistence type="predicted"/>
<dbReference type="InterPro" id="IPR036864">
    <property type="entry name" value="Zn2-C6_fun-type_DNA-bd_sf"/>
</dbReference>
<feature type="region of interest" description="Disordered" evidence="4">
    <location>
        <begin position="114"/>
        <end position="153"/>
    </location>
</feature>
<dbReference type="Proteomes" id="UP000799536">
    <property type="component" value="Unassembled WGS sequence"/>
</dbReference>
<dbReference type="PANTHER" id="PTHR31001">
    <property type="entry name" value="UNCHARACTERIZED TRANSCRIPTIONAL REGULATORY PROTEIN"/>
    <property type="match status" value="1"/>
</dbReference>
<dbReference type="InterPro" id="IPR001138">
    <property type="entry name" value="Zn2Cys6_DnaBD"/>
</dbReference>
<dbReference type="GO" id="GO:0006351">
    <property type="term" value="P:DNA-templated transcription"/>
    <property type="evidence" value="ECO:0007669"/>
    <property type="project" value="InterPro"/>
</dbReference>
<dbReference type="InterPro" id="IPR007219">
    <property type="entry name" value="XnlR_reg_dom"/>
</dbReference>
<sequence length="751" mass="83948">MPDTHGLPPAAKPQSTGRQRIISSCLTCRRRKVRCDHGHPSCGACMRGNHICTYATDQGLGLTLAAQPSSSGSGRIGKSASVSTRGPRNTDVHSRLDRLELLLEKAVAAKAIATLPPQARDQARQSAESEYPPSSNAGSPSSHGAGISSDAHDGTLLLEDGQSQFVSSLHFALLAEEIQDIKALLGERGEEDADKSKQANPNSLISLLALGQAQAGVTLEALLPRKPEHCDALLDIYFYNFDPMMKVVHKPTVYRKFRSFIREGVPIAFAIFYAATYSLPPKEVEEKFGERKEDLLQRYEQGVEISLARERFLTTSSLEVLQGFVIWLTCITKEDDMGKAWALLGVALRIAMNQGLHRDPSLFPSGSFDCVTTETRRRLWHHIFYLEYRAAECKGQEPNVSDEDFTTLLPTNVDDENLIEGSSLGLSSYEENKFTGVTFPIVRFISIRTMRKIIQSTYRLERRILASGLHGTSGPDPVLELQNLYTQIKIMIDEMKAEHRKYMKFCSPDNAFQRFALGLASLMEWRAFVVFWLRTPRAYRHAVFSNELRNLIFEKSVNMIETLNGAALDADVAQFRWHIGGHASFQAIMHVVSELRNKEFETPDRPRALRALRMFNVLRENKTGQAWIVIKSIIEKILSENGATTTNQTSASYADATAPTQVQDRYISQAGTFSAPLYVNEIPAYAIQQSYAPPSVQVDYPIPSYNYVMGLEGPDMNVDFDWGYWGEPVNLAPPPMEYPMYLNVHPNPANQ</sequence>
<dbReference type="InterPro" id="IPR050613">
    <property type="entry name" value="Sec_Metabolite_Reg"/>
</dbReference>
<protein>
    <recommendedName>
        <fullName evidence="5">Zn(2)-C6 fungal-type domain-containing protein</fullName>
    </recommendedName>
</protein>
<feature type="domain" description="Zn(2)-C6 fungal-type" evidence="5">
    <location>
        <begin position="24"/>
        <end position="54"/>
    </location>
</feature>
<gene>
    <name evidence="6" type="ORF">GQ43DRAFT_59111</name>
</gene>
<dbReference type="AlphaFoldDB" id="A0A9P4JSX9"/>
<evidence type="ECO:0000259" key="5">
    <source>
        <dbReference type="PROSITE" id="PS50048"/>
    </source>
</evidence>
<dbReference type="CDD" id="cd12148">
    <property type="entry name" value="fungal_TF_MHR"/>
    <property type="match status" value="1"/>
</dbReference>
<comment type="caution">
    <text evidence="6">The sequence shown here is derived from an EMBL/GenBank/DDBJ whole genome shotgun (WGS) entry which is preliminary data.</text>
</comment>